<dbReference type="KEGG" id="pod:PODO_01195"/>
<dbReference type="Proteomes" id="UP000187465">
    <property type="component" value="Unassembled WGS sequence"/>
</dbReference>
<dbReference type="EMBL" id="MKQP01000021">
    <property type="protein sequence ID" value="OMD31552.1"/>
    <property type="molecule type" value="Genomic_DNA"/>
</dbReference>
<keyword evidence="1" id="KW-0238">DNA-binding</keyword>
<dbReference type="PROSITE" id="PS50937">
    <property type="entry name" value="HTH_MERR_2"/>
    <property type="match status" value="1"/>
</dbReference>
<feature type="domain" description="HTH merR-type" evidence="2">
    <location>
        <begin position="20"/>
        <end position="87"/>
    </location>
</feature>
<reference evidence="3 4" key="1">
    <citation type="submission" date="2016-10" db="EMBL/GenBank/DDBJ databases">
        <title>Paenibacillus species isolates.</title>
        <authorList>
            <person name="Beno S.M."/>
        </authorList>
    </citation>
    <scope>NUCLEOTIDE SEQUENCE [LARGE SCALE GENOMIC DNA]</scope>
    <source>
        <strain evidence="3 4">FSL H7-0604</strain>
    </source>
</reference>
<gene>
    <name evidence="3" type="ORF">BJP51_18665</name>
</gene>
<dbReference type="PRINTS" id="PR00040">
    <property type="entry name" value="HTHMERR"/>
</dbReference>
<dbReference type="GO" id="GO:0003700">
    <property type="term" value="F:DNA-binding transcription factor activity"/>
    <property type="evidence" value="ECO:0007669"/>
    <property type="project" value="InterPro"/>
</dbReference>
<dbReference type="PANTHER" id="PTHR30204">
    <property type="entry name" value="REDOX-CYCLING DRUG-SENSING TRANSCRIPTIONAL ACTIVATOR SOXR"/>
    <property type="match status" value="1"/>
</dbReference>
<dbReference type="CDD" id="cd01106">
    <property type="entry name" value="HTH_TipAL-Mta"/>
    <property type="match status" value="1"/>
</dbReference>
<dbReference type="PANTHER" id="PTHR30204:SF96">
    <property type="entry name" value="CHROMOSOME-ANCHORING PROTEIN RACA"/>
    <property type="match status" value="1"/>
</dbReference>
<dbReference type="InterPro" id="IPR000551">
    <property type="entry name" value="MerR-type_HTH_dom"/>
</dbReference>
<dbReference type="Gene3D" id="1.10.1660.10">
    <property type="match status" value="1"/>
</dbReference>
<dbReference type="InterPro" id="IPR047057">
    <property type="entry name" value="MerR_fam"/>
</dbReference>
<proteinExistence type="predicted"/>
<sequence length="337" mass="38868">MPTSYDSIKKGDHLRKDTKTIGEVAKLLGTTIKTVRYYDDIDLLKPSSHSEGGHRLYTPEDISRLRLITTLRYLDFGIDEIRQVIAGEIQLTTALNWQIEALETQVSTLTNMISILRQAQEHVSTGDSMDYMNELVDSLSMNADKRTRFISSKIEEIQPLGQLPSEWRDTFLYLFNKYIMNEVKVTAGQTVAWNELQALMNDTQYMEELVRFELPFFNMVRHPRVPAAVWIRTLENIRIRVEAALQQKLSADSAVVQAIVEDFVMMYAGPEQFRDKAAFFRQYAHLMQTAPTERIERFNKLCLLLNPKWDVIVRGNALLMEGLEWKLAQENSHSAPC</sequence>
<comment type="caution">
    <text evidence="3">The sequence shown here is derived from an EMBL/GenBank/DDBJ whole genome shotgun (WGS) entry which is preliminary data.</text>
</comment>
<dbReference type="InterPro" id="IPR009061">
    <property type="entry name" value="DNA-bd_dom_put_sf"/>
</dbReference>
<dbReference type="Pfam" id="PF13411">
    <property type="entry name" value="MerR_1"/>
    <property type="match status" value="1"/>
</dbReference>
<dbReference type="GO" id="GO:0003677">
    <property type="term" value="F:DNA binding"/>
    <property type="evidence" value="ECO:0007669"/>
    <property type="project" value="UniProtKB-KW"/>
</dbReference>
<evidence type="ECO:0000259" key="2">
    <source>
        <dbReference type="PROSITE" id="PS50937"/>
    </source>
</evidence>
<accession>A0A1R0X9N1</accession>
<dbReference type="SUPFAM" id="SSF46955">
    <property type="entry name" value="Putative DNA-binding domain"/>
    <property type="match status" value="1"/>
</dbReference>
<evidence type="ECO:0000256" key="1">
    <source>
        <dbReference type="ARBA" id="ARBA00023125"/>
    </source>
</evidence>
<name>A0A1R0X9N1_9BACL</name>
<organism evidence="3 4">
    <name type="scientific">Paenibacillus odorifer</name>
    <dbReference type="NCBI Taxonomy" id="189426"/>
    <lineage>
        <taxon>Bacteria</taxon>
        <taxon>Bacillati</taxon>
        <taxon>Bacillota</taxon>
        <taxon>Bacilli</taxon>
        <taxon>Bacillales</taxon>
        <taxon>Paenibacillaceae</taxon>
        <taxon>Paenibacillus</taxon>
    </lineage>
</organism>
<dbReference type="SMART" id="SM00422">
    <property type="entry name" value="HTH_MERR"/>
    <property type="match status" value="1"/>
</dbReference>
<dbReference type="AlphaFoldDB" id="A0A1R0X9N1"/>
<evidence type="ECO:0000313" key="4">
    <source>
        <dbReference type="Proteomes" id="UP000187465"/>
    </source>
</evidence>
<evidence type="ECO:0000313" key="3">
    <source>
        <dbReference type="EMBL" id="OMD31552.1"/>
    </source>
</evidence>
<protein>
    <submittedName>
        <fullName evidence="3">MerR family transcriptional regulator</fullName>
    </submittedName>
</protein>